<organism evidence="2 3">
    <name type="scientific">Corynebacterium timonense</name>
    <dbReference type="NCBI Taxonomy" id="441500"/>
    <lineage>
        <taxon>Bacteria</taxon>
        <taxon>Bacillati</taxon>
        <taxon>Actinomycetota</taxon>
        <taxon>Actinomycetes</taxon>
        <taxon>Mycobacteriales</taxon>
        <taxon>Corynebacteriaceae</taxon>
        <taxon>Corynebacterium</taxon>
    </lineage>
</organism>
<dbReference type="OrthoDB" id="4427386at2"/>
<name>A0A1H1VLC3_9CORY</name>
<evidence type="ECO:0000313" key="3">
    <source>
        <dbReference type="Proteomes" id="UP000182237"/>
    </source>
</evidence>
<dbReference type="InterPro" id="IPR049726">
    <property type="entry name" value="TtfA-like_core"/>
</dbReference>
<gene>
    <name evidence="2" type="ORF">SAMN04488539_2522</name>
</gene>
<reference evidence="2 3" key="1">
    <citation type="submission" date="2016-10" db="EMBL/GenBank/DDBJ databases">
        <authorList>
            <person name="de Groot N.N."/>
        </authorList>
    </citation>
    <scope>NUCLEOTIDE SEQUENCE [LARGE SCALE GENOMIC DNA]</scope>
    <source>
        <strain evidence="2 3">DSM 45434</strain>
    </source>
</reference>
<proteinExistence type="predicted"/>
<dbReference type="STRING" id="1203190.GCA_000312345_01932"/>
<accession>A0A1H1VLC3</accession>
<feature type="region of interest" description="Disordered" evidence="1">
    <location>
        <begin position="282"/>
        <end position="310"/>
    </location>
</feature>
<dbReference type="Proteomes" id="UP000182237">
    <property type="component" value="Chromosome I"/>
</dbReference>
<evidence type="ECO:0008006" key="4">
    <source>
        <dbReference type="Google" id="ProtNLM"/>
    </source>
</evidence>
<dbReference type="eggNOG" id="ENOG502ZNE6">
    <property type="taxonomic scope" value="Bacteria"/>
</dbReference>
<dbReference type="EMBL" id="LT629765">
    <property type="protein sequence ID" value="SDS84819.1"/>
    <property type="molecule type" value="Genomic_DNA"/>
</dbReference>
<evidence type="ECO:0000313" key="2">
    <source>
        <dbReference type="EMBL" id="SDS84819.1"/>
    </source>
</evidence>
<sequence>MAYVLIFLGVAALVAALALLLGDAKRRSTQTRAGLQLPGTSRRERRSWARKRHFDFSPRDDYLNGEWTRGAAAGGATPKDIASGTAYGHDTFVMDMGGVTVMAMRTGEVSDVVVDLRREGFSADSSDDLVEVGKAEGFRVFATEPGPAQRFVDVRVTTALEQLPETVNAVWLESEWVLAQTQPESAPEQWDAMLAPLALLADAARVLPPREWHEVSAPYPTRAMAEASDVPGEADVEGVHAPVVQRPEEPLALPTRTTGAVRGVIDHRAVGGDEVEAIADGVARGDAGPDLTRVKRDQAPPSIFGDDGGD</sequence>
<evidence type="ECO:0000256" key="1">
    <source>
        <dbReference type="SAM" id="MobiDB-lite"/>
    </source>
</evidence>
<keyword evidence="3" id="KW-1185">Reference proteome</keyword>
<protein>
    <recommendedName>
        <fullName evidence="4">Secreted protein</fullName>
    </recommendedName>
</protein>
<dbReference type="CDD" id="cd21904">
    <property type="entry name" value="TtfA-like"/>
    <property type="match status" value="1"/>
</dbReference>
<dbReference type="AlphaFoldDB" id="A0A1H1VLC3"/>
<dbReference type="RefSeq" id="WP_019194725.1">
    <property type="nucleotide sequence ID" value="NZ_LT629765.1"/>
</dbReference>